<name>A0A3L6PPU5_PANMI</name>
<protein>
    <submittedName>
        <fullName evidence="2">Uncharacterized protein</fullName>
    </submittedName>
</protein>
<accession>A0A3L6PPU5</accession>
<reference evidence="3" key="1">
    <citation type="journal article" date="2019" name="Nat. Commun.">
        <title>The genome of broomcorn millet.</title>
        <authorList>
            <person name="Zou C."/>
            <person name="Miki D."/>
            <person name="Li D."/>
            <person name="Tang Q."/>
            <person name="Xiao L."/>
            <person name="Rajput S."/>
            <person name="Deng P."/>
            <person name="Jia W."/>
            <person name="Huang R."/>
            <person name="Zhang M."/>
            <person name="Sun Y."/>
            <person name="Hu J."/>
            <person name="Fu X."/>
            <person name="Schnable P.S."/>
            <person name="Li F."/>
            <person name="Zhang H."/>
            <person name="Feng B."/>
            <person name="Zhu X."/>
            <person name="Liu R."/>
            <person name="Schnable J.C."/>
            <person name="Zhu J.-K."/>
            <person name="Zhang H."/>
        </authorList>
    </citation>
    <scope>NUCLEOTIDE SEQUENCE [LARGE SCALE GENOMIC DNA]</scope>
</reference>
<dbReference type="Proteomes" id="UP000275267">
    <property type="component" value="Unassembled WGS sequence"/>
</dbReference>
<proteinExistence type="predicted"/>
<evidence type="ECO:0000313" key="3">
    <source>
        <dbReference type="Proteomes" id="UP000275267"/>
    </source>
</evidence>
<organism evidence="2 3">
    <name type="scientific">Panicum miliaceum</name>
    <name type="common">Proso millet</name>
    <name type="synonym">Broomcorn millet</name>
    <dbReference type="NCBI Taxonomy" id="4540"/>
    <lineage>
        <taxon>Eukaryota</taxon>
        <taxon>Viridiplantae</taxon>
        <taxon>Streptophyta</taxon>
        <taxon>Embryophyta</taxon>
        <taxon>Tracheophyta</taxon>
        <taxon>Spermatophyta</taxon>
        <taxon>Magnoliopsida</taxon>
        <taxon>Liliopsida</taxon>
        <taxon>Poales</taxon>
        <taxon>Poaceae</taxon>
        <taxon>PACMAD clade</taxon>
        <taxon>Panicoideae</taxon>
        <taxon>Panicodae</taxon>
        <taxon>Paniceae</taxon>
        <taxon>Panicinae</taxon>
        <taxon>Panicum</taxon>
        <taxon>Panicum sect. Panicum</taxon>
    </lineage>
</organism>
<gene>
    <name evidence="2" type="ORF">C2845_PM14G05560</name>
</gene>
<comment type="caution">
    <text evidence="2">The sequence shown here is derived from an EMBL/GenBank/DDBJ whole genome shotgun (WGS) entry which is preliminary data.</text>
</comment>
<evidence type="ECO:0000313" key="2">
    <source>
        <dbReference type="EMBL" id="RLM61863.1"/>
    </source>
</evidence>
<evidence type="ECO:0000256" key="1">
    <source>
        <dbReference type="SAM" id="MobiDB-lite"/>
    </source>
</evidence>
<dbReference type="AlphaFoldDB" id="A0A3L6PPU5"/>
<feature type="region of interest" description="Disordered" evidence="1">
    <location>
        <begin position="1"/>
        <end position="48"/>
    </location>
</feature>
<dbReference type="EMBL" id="PQIB02000016">
    <property type="protein sequence ID" value="RLM61863.1"/>
    <property type="molecule type" value="Genomic_DNA"/>
</dbReference>
<keyword evidence="3" id="KW-1185">Reference proteome</keyword>
<sequence length="109" mass="11316">MGRVAPSVCLPPSAATPADPRHLQHARHRVGAAEQLGTSRAQERGDARGAPACCAAACRARQGAEGRWRSALPPAALGEPTRSRVREGASALGKGGETRGRPTARPQLH</sequence>
<feature type="region of interest" description="Disordered" evidence="1">
    <location>
        <begin position="65"/>
        <end position="109"/>
    </location>
</feature>